<dbReference type="InterPro" id="IPR015887">
    <property type="entry name" value="DNA_glyclase_Znf_dom_DNA_BS"/>
</dbReference>
<comment type="similarity">
    <text evidence="2">Belongs to the FPG family.</text>
</comment>
<evidence type="ECO:0000256" key="9">
    <source>
        <dbReference type="ARBA" id="ARBA00023125"/>
    </source>
</evidence>
<gene>
    <name evidence="17" type="ORF">ENL21_02610</name>
</gene>
<evidence type="ECO:0000256" key="10">
    <source>
        <dbReference type="ARBA" id="ARBA00023204"/>
    </source>
</evidence>
<evidence type="ECO:0000256" key="1">
    <source>
        <dbReference type="ARBA" id="ARBA00001947"/>
    </source>
</evidence>
<dbReference type="GO" id="GO:0008270">
    <property type="term" value="F:zinc ion binding"/>
    <property type="evidence" value="ECO:0007669"/>
    <property type="project" value="UniProtKB-KW"/>
</dbReference>
<evidence type="ECO:0000256" key="3">
    <source>
        <dbReference type="ARBA" id="ARBA00012720"/>
    </source>
</evidence>
<dbReference type="InterPro" id="IPR010663">
    <property type="entry name" value="Znf_FPG/IleRS"/>
</dbReference>
<dbReference type="SUPFAM" id="SSF57716">
    <property type="entry name" value="Glucocorticoid receptor-like (DNA-binding domain)"/>
    <property type="match status" value="1"/>
</dbReference>
<accession>A0A7V5H2G9</accession>
<keyword evidence="6 15" id="KW-0863">Zinc-finger</keyword>
<protein>
    <recommendedName>
        <fullName evidence="3">DNA-(apurinic or apyrimidinic site) lyase</fullName>
        <ecNumber evidence="3">4.2.99.18</ecNumber>
    </recommendedName>
</protein>
<dbReference type="InterPro" id="IPR035937">
    <property type="entry name" value="FPG_N"/>
</dbReference>
<keyword evidence="11" id="KW-0456">Lyase</keyword>
<dbReference type="Gene3D" id="3.20.190.10">
    <property type="entry name" value="MutM-like, N-terminal"/>
    <property type="match status" value="1"/>
</dbReference>
<dbReference type="PANTHER" id="PTHR22993">
    <property type="entry name" value="FORMAMIDOPYRIMIDINE-DNA GLYCOSYLASE"/>
    <property type="match status" value="1"/>
</dbReference>
<dbReference type="Gene3D" id="1.10.8.50">
    <property type="match status" value="1"/>
</dbReference>
<dbReference type="Pfam" id="PF06827">
    <property type="entry name" value="zf-FPG_IleRS"/>
    <property type="match status" value="1"/>
</dbReference>
<dbReference type="InterPro" id="IPR015886">
    <property type="entry name" value="H2TH_FPG"/>
</dbReference>
<dbReference type="PROSITE" id="PS51066">
    <property type="entry name" value="ZF_FPG_2"/>
    <property type="match status" value="1"/>
</dbReference>
<comment type="cofactor">
    <cofactor evidence="1">
        <name>Zn(2+)</name>
        <dbReference type="ChEBI" id="CHEBI:29105"/>
    </cofactor>
</comment>
<evidence type="ECO:0000256" key="15">
    <source>
        <dbReference type="PROSITE-ProRule" id="PRU00391"/>
    </source>
</evidence>
<dbReference type="InterPro" id="IPR000214">
    <property type="entry name" value="Znf_DNA_glyclase/AP_lyase"/>
</dbReference>
<sequence length="193" mass="22408">NNQFDLNDHPHLHCLIYFEDGSVLLFEDTRKFGRIYHVEQVEQVLKEVGLDAFDPQMTFDYFYSSLKKRKMGIKAFLMSQKWIAGLGNIYTDESLFKVKIHPEQLCTKIGRKKAKELYDAVQYILQKAVENMGSTISDYRDAYGNPGQNQLYFKVYKRAGQPCFNCGTLIEKKRVAGRGTHFCPKCQKIRGQE</sequence>
<evidence type="ECO:0000256" key="2">
    <source>
        <dbReference type="ARBA" id="ARBA00009409"/>
    </source>
</evidence>
<dbReference type="EMBL" id="DRTD01000187">
    <property type="protein sequence ID" value="HHE54646.1"/>
    <property type="molecule type" value="Genomic_DNA"/>
</dbReference>
<keyword evidence="12" id="KW-0511">Multifunctional enzyme</keyword>
<dbReference type="AlphaFoldDB" id="A0A7V5H2G9"/>
<evidence type="ECO:0000256" key="11">
    <source>
        <dbReference type="ARBA" id="ARBA00023239"/>
    </source>
</evidence>
<name>A0A7V5H2G9_CALAY</name>
<organism evidence="17">
    <name type="scientific">Caldithrix abyssi</name>
    <dbReference type="NCBI Taxonomy" id="187145"/>
    <lineage>
        <taxon>Bacteria</taxon>
        <taxon>Pseudomonadati</taxon>
        <taxon>Calditrichota</taxon>
        <taxon>Calditrichia</taxon>
        <taxon>Calditrichales</taxon>
        <taxon>Calditrichaceae</taxon>
        <taxon>Caldithrix</taxon>
    </lineage>
</organism>
<dbReference type="Pfam" id="PF06831">
    <property type="entry name" value="H2TH"/>
    <property type="match status" value="1"/>
</dbReference>
<dbReference type="GO" id="GO:0034039">
    <property type="term" value="F:8-oxo-7,8-dihydroguanine DNA N-glycosylase activity"/>
    <property type="evidence" value="ECO:0007669"/>
    <property type="project" value="TreeGrafter"/>
</dbReference>
<evidence type="ECO:0000256" key="7">
    <source>
        <dbReference type="ARBA" id="ARBA00022801"/>
    </source>
</evidence>
<feature type="non-terminal residue" evidence="17">
    <location>
        <position position="1"/>
    </location>
</feature>
<evidence type="ECO:0000256" key="5">
    <source>
        <dbReference type="ARBA" id="ARBA00022763"/>
    </source>
</evidence>
<evidence type="ECO:0000256" key="8">
    <source>
        <dbReference type="ARBA" id="ARBA00022833"/>
    </source>
</evidence>
<comment type="caution">
    <text evidence="17">The sequence shown here is derived from an EMBL/GenBank/DDBJ whole genome shotgun (WGS) entry which is preliminary data.</text>
</comment>
<dbReference type="GO" id="GO:0140078">
    <property type="term" value="F:class I DNA-(apurinic or apyrimidinic site) endonuclease activity"/>
    <property type="evidence" value="ECO:0007669"/>
    <property type="project" value="UniProtKB-EC"/>
</dbReference>
<evidence type="ECO:0000256" key="6">
    <source>
        <dbReference type="ARBA" id="ARBA00022771"/>
    </source>
</evidence>
<evidence type="ECO:0000256" key="13">
    <source>
        <dbReference type="ARBA" id="ARBA00023295"/>
    </source>
</evidence>
<dbReference type="SMART" id="SM01232">
    <property type="entry name" value="H2TH"/>
    <property type="match status" value="1"/>
</dbReference>
<dbReference type="FunFam" id="1.10.8.50:FF:000003">
    <property type="entry name" value="Formamidopyrimidine-DNA glycosylase"/>
    <property type="match status" value="1"/>
</dbReference>
<evidence type="ECO:0000256" key="14">
    <source>
        <dbReference type="ARBA" id="ARBA00044632"/>
    </source>
</evidence>
<keyword evidence="8" id="KW-0862">Zinc</keyword>
<dbReference type="GO" id="GO:0006284">
    <property type="term" value="P:base-excision repair"/>
    <property type="evidence" value="ECO:0007669"/>
    <property type="project" value="InterPro"/>
</dbReference>
<dbReference type="SUPFAM" id="SSF46946">
    <property type="entry name" value="S13-like H2TH domain"/>
    <property type="match status" value="1"/>
</dbReference>
<dbReference type="GO" id="GO:0003684">
    <property type="term" value="F:damaged DNA binding"/>
    <property type="evidence" value="ECO:0007669"/>
    <property type="project" value="InterPro"/>
</dbReference>
<dbReference type="PROSITE" id="PS01242">
    <property type="entry name" value="ZF_FPG_1"/>
    <property type="match status" value="1"/>
</dbReference>
<evidence type="ECO:0000256" key="4">
    <source>
        <dbReference type="ARBA" id="ARBA00022723"/>
    </source>
</evidence>
<feature type="domain" description="FPG-type" evidence="16">
    <location>
        <begin position="154"/>
        <end position="188"/>
    </location>
</feature>
<dbReference type="PANTHER" id="PTHR22993:SF9">
    <property type="entry name" value="FORMAMIDOPYRIMIDINE-DNA GLYCOSYLASE"/>
    <property type="match status" value="1"/>
</dbReference>
<keyword evidence="7" id="KW-0378">Hydrolase</keyword>
<keyword evidence="9" id="KW-0238">DNA-binding</keyword>
<evidence type="ECO:0000313" key="17">
    <source>
        <dbReference type="EMBL" id="HHE54646.1"/>
    </source>
</evidence>
<dbReference type="EC" id="4.2.99.18" evidence="3"/>
<keyword evidence="4" id="KW-0479">Metal-binding</keyword>
<dbReference type="InterPro" id="IPR010979">
    <property type="entry name" value="Ribosomal_uS13-like_H2TH"/>
</dbReference>
<proteinExistence type="inferred from homology"/>
<dbReference type="SUPFAM" id="SSF81624">
    <property type="entry name" value="N-terminal domain of MutM-like DNA repair proteins"/>
    <property type="match status" value="1"/>
</dbReference>
<keyword evidence="10" id="KW-0234">DNA repair</keyword>
<comment type="catalytic activity">
    <reaction evidence="14">
        <text>2'-deoxyribonucleotide-(2'-deoxyribose 5'-phosphate)-2'-deoxyribonucleotide-DNA = a 3'-end 2'-deoxyribonucleotide-(2,3-dehydro-2,3-deoxyribose 5'-phosphate)-DNA + a 5'-end 5'-phospho-2'-deoxyribonucleoside-DNA + H(+)</text>
        <dbReference type="Rhea" id="RHEA:66592"/>
        <dbReference type="Rhea" id="RHEA-COMP:13180"/>
        <dbReference type="Rhea" id="RHEA-COMP:16897"/>
        <dbReference type="Rhea" id="RHEA-COMP:17067"/>
        <dbReference type="ChEBI" id="CHEBI:15378"/>
        <dbReference type="ChEBI" id="CHEBI:136412"/>
        <dbReference type="ChEBI" id="CHEBI:157695"/>
        <dbReference type="ChEBI" id="CHEBI:167181"/>
        <dbReference type="EC" id="4.2.99.18"/>
    </reaction>
</comment>
<evidence type="ECO:0000259" key="16">
    <source>
        <dbReference type="PROSITE" id="PS51066"/>
    </source>
</evidence>
<evidence type="ECO:0000256" key="12">
    <source>
        <dbReference type="ARBA" id="ARBA00023268"/>
    </source>
</evidence>
<keyword evidence="5" id="KW-0227">DNA damage</keyword>
<dbReference type="Proteomes" id="UP000886111">
    <property type="component" value="Unassembled WGS sequence"/>
</dbReference>
<reference evidence="17" key="1">
    <citation type="journal article" date="2020" name="mSystems">
        <title>Genome- and Community-Level Interaction Insights into Carbon Utilization and Element Cycling Functions of Hydrothermarchaeota in Hydrothermal Sediment.</title>
        <authorList>
            <person name="Zhou Z."/>
            <person name="Liu Y."/>
            <person name="Xu W."/>
            <person name="Pan J."/>
            <person name="Luo Z.H."/>
            <person name="Li M."/>
        </authorList>
    </citation>
    <scope>NUCLEOTIDE SEQUENCE [LARGE SCALE GENOMIC DNA]</scope>
    <source>
        <strain evidence="17">HyVt-76</strain>
    </source>
</reference>
<keyword evidence="13" id="KW-0326">Glycosidase</keyword>